<evidence type="ECO:0000256" key="7">
    <source>
        <dbReference type="ARBA" id="ARBA00023136"/>
    </source>
</evidence>
<evidence type="ECO:0000313" key="9">
    <source>
        <dbReference type="EMBL" id="TMM30039.1"/>
    </source>
</evidence>
<keyword evidence="10" id="KW-1185">Reference proteome</keyword>
<dbReference type="Pfam" id="PF09721">
    <property type="entry name" value="Exosortase_EpsH"/>
    <property type="match status" value="1"/>
</dbReference>
<accession>A0A5S3N907</accession>
<dbReference type="AlphaFoldDB" id="A0A5S3N907"/>
<gene>
    <name evidence="9" type="primary">xrtF</name>
    <name evidence="9" type="ORF">FDT66_09250</name>
</gene>
<keyword evidence="7 8" id="KW-0472">Membrane</keyword>
<dbReference type="EMBL" id="VANR01000004">
    <property type="protein sequence ID" value="TMM30039.1"/>
    <property type="molecule type" value="Genomic_DNA"/>
</dbReference>
<dbReference type="RefSeq" id="WP_138535889.1">
    <property type="nucleotide sequence ID" value="NZ_VANR01000004.1"/>
</dbReference>
<dbReference type="NCBIfam" id="TIGR04178">
    <property type="entry name" value="exo_archaeo"/>
    <property type="match status" value="1"/>
</dbReference>
<keyword evidence="2" id="KW-1003">Cell membrane</keyword>
<comment type="caution">
    <text evidence="9">The sequence shown here is derived from an EMBL/GenBank/DDBJ whole genome shotgun (WGS) entry which is preliminary data.</text>
</comment>
<evidence type="ECO:0000256" key="1">
    <source>
        <dbReference type="ARBA" id="ARBA00004651"/>
    </source>
</evidence>
<dbReference type="InterPro" id="IPR026323">
    <property type="entry name" value="Exosortase-related_prot_XrtF"/>
</dbReference>
<keyword evidence="3" id="KW-0645">Protease</keyword>
<feature type="transmembrane region" description="Helical" evidence="8">
    <location>
        <begin position="7"/>
        <end position="28"/>
    </location>
</feature>
<protein>
    <submittedName>
        <fullName evidence="9">Exosortase family protein XrtF</fullName>
    </submittedName>
</protein>
<evidence type="ECO:0000256" key="4">
    <source>
        <dbReference type="ARBA" id="ARBA00022692"/>
    </source>
</evidence>
<sequence>MKKHKNVVIFLIKFFVTYFILFGIYAAYLEKSQEKETSFQTASITTSVAKQTVGVLEFFGFHADYMQHTEELSVKLLINNVYIARVIEGCNSISIIILFIAFIVAFAGSIKATIIFSILGSVFIYVINILRIAFLTVMLHKYPEQQEFLHNLVFPAIIYGTVFLLWVIWVNKFSNYKK</sequence>
<feature type="transmembrane region" description="Helical" evidence="8">
    <location>
        <begin position="152"/>
        <end position="170"/>
    </location>
</feature>
<evidence type="ECO:0000256" key="3">
    <source>
        <dbReference type="ARBA" id="ARBA00022670"/>
    </source>
</evidence>
<feature type="transmembrane region" description="Helical" evidence="8">
    <location>
        <begin position="114"/>
        <end position="140"/>
    </location>
</feature>
<name>A0A5S3N907_9FLAO</name>
<evidence type="ECO:0000256" key="2">
    <source>
        <dbReference type="ARBA" id="ARBA00022475"/>
    </source>
</evidence>
<dbReference type="NCBIfam" id="TIGR04128">
    <property type="entry name" value="exoso_Fjoh_1448"/>
    <property type="match status" value="1"/>
</dbReference>
<reference evidence="9 10" key="1">
    <citation type="submission" date="2019-05" db="EMBL/GenBank/DDBJ databases">
        <title>Polaribacter aestuariivivens sp. nov., isolated from a tidal flat.</title>
        <authorList>
            <person name="Yoon J.-H."/>
        </authorList>
    </citation>
    <scope>NUCLEOTIDE SEQUENCE [LARGE SCALE GENOMIC DNA]</scope>
    <source>
        <strain evidence="9 10">DBTF-3</strain>
    </source>
</reference>
<evidence type="ECO:0000256" key="8">
    <source>
        <dbReference type="SAM" id="Phobius"/>
    </source>
</evidence>
<dbReference type="GO" id="GO:0006508">
    <property type="term" value="P:proteolysis"/>
    <property type="evidence" value="ECO:0007669"/>
    <property type="project" value="UniProtKB-KW"/>
</dbReference>
<evidence type="ECO:0000256" key="5">
    <source>
        <dbReference type="ARBA" id="ARBA00022801"/>
    </source>
</evidence>
<dbReference type="GO" id="GO:0005886">
    <property type="term" value="C:plasma membrane"/>
    <property type="evidence" value="ECO:0007669"/>
    <property type="project" value="UniProtKB-SubCell"/>
</dbReference>
<dbReference type="InterPro" id="IPR026392">
    <property type="entry name" value="Exo/Archaeosortase_dom"/>
</dbReference>
<proteinExistence type="predicted"/>
<dbReference type="OrthoDB" id="678161at2"/>
<dbReference type="GO" id="GO:0008233">
    <property type="term" value="F:peptidase activity"/>
    <property type="evidence" value="ECO:0007669"/>
    <property type="project" value="UniProtKB-KW"/>
</dbReference>
<evidence type="ECO:0000313" key="10">
    <source>
        <dbReference type="Proteomes" id="UP000307140"/>
    </source>
</evidence>
<evidence type="ECO:0000256" key="6">
    <source>
        <dbReference type="ARBA" id="ARBA00022989"/>
    </source>
</evidence>
<dbReference type="InterPro" id="IPR019127">
    <property type="entry name" value="Exosortase"/>
</dbReference>
<organism evidence="9 10">
    <name type="scientific">Polaribacter aestuariivivens</name>
    <dbReference type="NCBI Taxonomy" id="2304626"/>
    <lineage>
        <taxon>Bacteria</taxon>
        <taxon>Pseudomonadati</taxon>
        <taxon>Bacteroidota</taxon>
        <taxon>Flavobacteriia</taxon>
        <taxon>Flavobacteriales</taxon>
        <taxon>Flavobacteriaceae</taxon>
    </lineage>
</organism>
<comment type="subcellular location">
    <subcellularLocation>
        <location evidence="1">Cell membrane</location>
        <topology evidence="1">Multi-pass membrane protein</topology>
    </subcellularLocation>
</comment>
<dbReference type="Proteomes" id="UP000307140">
    <property type="component" value="Unassembled WGS sequence"/>
</dbReference>
<keyword evidence="5" id="KW-0378">Hydrolase</keyword>
<keyword evidence="4 8" id="KW-0812">Transmembrane</keyword>
<feature type="transmembrane region" description="Helical" evidence="8">
    <location>
        <begin position="82"/>
        <end position="107"/>
    </location>
</feature>
<keyword evidence="6 8" id="KW-1133">Transmembrane helix</keyword>